<evidence type="ECO:0000313" key="4">
    <source>
        <dbReference type="Proteomes" id="UP000639504"/>
    </source>
</evidence>
<accession>A0AAW4BU29</accession>
<dbReference type="EMBL" id="JADLKB010000016">
    <property type="protein sequence ID" value="MBF8736801.1"/>
    <property type="molecule type" value="Genomic_DNA"/>
</dbReference>
<dbReference type="InterPro" id="IPR004919">
    <property type="entry name" value="GmrSD_N"/>
</dbReference>
<dbReference type="SUPFAM" id="SSF101936">
    <property type="entry name" value="DNA-binding pseudobarrel domain"/>
    <property type="match status" value="1"/>
</dbReference>
<proteinExistence type="predicted"/>
<dbReference type="InterPro" id="IPR023372">
    <property type="entry name" value="Rest_endonuc_II_EcoRII_N"/>
</dbReference>
<name>A0AAW4BU29_PSEPU</name>
<reference evidence="3" key="1">
    <citation type="submission" date="2020-10" db="EMBL/GenBank/DDBJ databases">
        <title>Genome sequences of Pseudomonas isolates.</title>
        <authorList>
            <person name="Wessels L."/>
            <person name="Reich F."/>
            <person name="Hammerl J."/>
        </authorList>
    </citation>
    <scope>NUCLEOTIDE SEQUENCE</scope>
    <source>
        <strain evidence="3">20-MO00640-0</strain>
    </source>
</reference>
<dbReference type="RefSeq" id="WP_196183040.1">
    <property type="nucleotide sequence ID" value="NZ_JADLJW010000066.1"/>
</dbReference>
<dbReference type="PANTHER" id="PTHR39639:SF1">
    <property type="entry name" value="DUF262 DOMAIN-CONTAINING PROTEIN"/>
    <property type="match status" value="1"/>
</dbReference>
<dbReference type="Gene3D" id="2.40.330.10">
    <property type="entry name" value="DNA-binding pseudobarrel domain"/>
    <property type="match status" value="1"/>
</dbReference>
<evidence type="ECO:0000259" key="2">
    <source>
        <dbReference type="Pfam" id="PF09217"/>
    </source>
</evidence>
<evidence type="ECO:0000313" key="3">
    <source>
        <dbReference type="EMBL" id="MBF8736801.1"/>
    </source>
</evidence>
<dbReference type="AlphaFoldDB" id="A0AAW4BU29"/>
<dbReference type="PANTHER" id="PTHR39639">
    <property type="entry name" value="CHROMOSOME 16, WHOLE GENOME SHOTGUN SEQUENCE"/>
    <property type="match status" value="1"/>
</dbReference>
<sequence>MDNFQKKLSANDVGATGTHQSGILIPKAEANSGFFPILNPAEKNPDIALVCVDDVGESHEFRFVYYNNKLHDLGGTRNEYRVTCVTGYLESAGAKEDDVFEISKSAGVYRVRILKGMIDPLEMEQSETPEIEEQDCVQYQITNYPADMTLSGYLDKFRNDQLIIPEFQRNYVWDQVKASKLIESFLLGLPVPGVFLYKDRKSNKLLIIDGQQRITSAVNYMKGVFVDKVFRLKGVHSRWEGKSFEELDEADKLQISDTVLRATIIQQLDPHDDSSIYYIFERLNTGGVNLNPMEVRRCVYYGDFIRRLEDLNSYEPWRKILGAIETDKRMRDVELALRCIALVDSWDKYEKPMKGFLNNFLLRVKNFDRTAVSSLLDGFDAMFKRSCDRIVQELGEKPFNVYGRLNFALLDSMFVAVAGASDDTDLKSAFDKLLASDDYESMCRISTSDEKNVQGRIRLALEAVSG</sequence>
<dbReference type="InterPro" id="IPR015300">
    <property type="entry name" value="DNA-bd_pseudobarrel_sf"/>
</dbReference>
<dbReference type="Proteomes" id="UP000639504">
    <property type="component" value="Unassembled WGS sequence"/>
</dbReference>
<protein>
    <submittedName>
        <fullName evidence="3">DUF262 domain-containing protein</fullName>
    </submittedName>
</protein>
<dbReference type="Pfam" id="PF03235">
    <property type="entry name" value="GmrSD_N"/>
    <property type="match status" value="1"/>
</dbReference>
<comment type="caution">
    <text evidence="3">The sequence shown here is derived from an EMBL/GenBank/DDBJ whole genome shotgun (WGS) entry which is preliminary data.</text>
</comment>
<feature type="domain" description="GmrSD restriction endonucleases N-terminal" evidence="1">
    <location>
        <begin position="156"/>
        <end position="300"/>
    </location>
</feature>
<feature type="domain" description="Restriction endonuclease type II EcoRII N-terminal" evidence="2">
    <location>
        <begin position="4"/>
        <end position="85"/>
    </location>
</feature>
<gene>
    <name evidence="3" type="ORF">IR015_15460</name>
</gene>
<organism evidence="3 4">
    <name type="scientific">Pseudomonas putida</name>
    <name type="common">Arthrobacter siderocapsulatus</name>
    <dbReference type="NCBI Taxonomy" id="303"/>
    <lineage>
        <taxon>Bacteria</taxon>
        <taxon>Pseudomonadati</taxon>
        <taxon>Pseudomonadota</taxon>
        <taxon>Gammaproteobacteria</taxon>
        <taxon>Pseudomonadales</taxon>
        <taxon>Pseudomonadaceae</taxon>
        <taxon>Pseudomonas</taxon>
    </lineage>
</organism>
<dbReference type="Pfam" id="PF09217">
    <property type="entry name" value="EcoRII-N"/>
    <property type="match status" value="1"/>
</dbReference>
<evidence type="ECO:0000259" key="1">
    <source>
        <dbReference type="Pfam" id="PF03235"/>
    </source>
</evidence>